<dbReference type="PANTHER" id="PTHR30289:SF1">
    <property type="entry name" value="PEBP (PHOSPHATIDYLETHANOLAMINE-BINDING PROTEIN) FAMILY PROTEIN"/>
    <property type="match status" value="1"/>
</dbReference>
<accession>A0A0F9P543</accession>
<dbReference type="Pfam" id="PF01161">
    <property type="entry name" value="PBP"/>
    <property type="match status" value="1"/>
</dbReference>
<organism evidence="1">
    <name type="scientific">marine sediment metagenome</name>
    <dbReference type="NCBI Taxonomy" id="412755"/>
    <lineage>
        <taxon>unclassified sequences</taxon>
        <taxon>metagenomes</taxon>
        <taxon>ecological metagenomes</taxon>
    </lineage>
</organism>
<dbReference type="InterPro" id="IPR008914">
    <property type="entry name" value="PEBP"/>
</dbReference>
<comment type="caution">
    <text evidence="1">The sequence shown here is derived from an EMBL/GenBank/DDBJ whole genome shotgun (WGS) entry which is preliminary data.</text>
</comment>
<reference evidence="1" key="1">
    <citation type="journal article" date="2015" name="Nature">
        <title>Complex archaea that bridge the gap between prokaryotes and eukaryotes.</title>
        <authorList>
            <person name="Spang A."/>
            <person name="Saw J.H."/>
            <person name="Jorgensen S.L."/>
            <person name="Zaremba-Niedzwiedzka K."/>
            <person name="Martijn J."/>
            <person name="Lind A.E."/>
            <person name="van Eijk R."/>
            <person name="Schleper C."/>
            <person name="Guy L."/>
            <person name="Ettema T.J."/>
        </authorList>
    </citation>
    <scope>NUCLEOTIDE SEQUENCE</scope>
</reference>
<name>A0A0F9P543_9ZZZZ</name>
<proteinExistence type="predicted"/>
<sequence length="186" mass="19908">MTRAPILRMASLLSLTAASSGPAMAQEVFTLTSPVMADGGTLPPDLKCERDGGDGLSPPINWTSPPEGTQGYAIIMHHYPRGRVEGVDAPSHYWLLWNIPATTLGLERGNPTSIGDEGSDKDMRRTGYTPPCSPPGPPHQYTITVYALRAPLARLPNHDDGDVDREQMIAAMDGLVLGLSALTFSN</sequence>
<dbReference type="InterPro" id="IPR005247">
    <property type="entry name" value="YbhB_YbcL/LppC-like"/>
</dbReference>
<dbReference type="Gene3D" id="3.90.280.10">
    <property type="entry name" value="PEBP-like"/>
    <property type="match status" value="1"/>
</dbReference>
<dbReference type="EMBL" id="LAZR01006939">
    <property type="protein sequence ID" value="KKM88577.1"/>
    <property type="molecule type" value="Genomic_DNA"/>
</dbReference>
<evidence type="ECO:0008006" key="2">
    <source>
        <dbReference type="Google" id="ProtNLM"/>
    </source>
</evidence>
<gene>
    <name evidence="1" type="ORF">LCGC14_1257340</name>
</gene>
<dbReference type="SUPFAM" id="SSF49777">
    <property type="entry name" value="PEBP-like"/>
    <property type="match status" value="1"/>
</dbReference>
<dbReference type="CDD" id="cd00865">
    <property type="entry name" value="PEBP_bact_arch"/>
    <property type="match status" value="1"/>
</dbReference>
<evidence type="ECO:0000313" key="1">
    <source>
        <dbReference type="EMBL" id="KKM88577.1"/>
    </source>
</evidence>
<dbReference type="AlphaFoldDB" id="A0A0F9P543"/>
<dbReference type="InterPro" id="IPR036610">
    <property type="entry name" value="PEBP-like_sf"/>
</dbReference>
<dbReference type="PANTHER" id="PTHR30289">
    <property type="entry name" value="UNCHARACTERIZED PROTEIN YBCL-RELATED"/>
    <property type="match status" value="1"/>
</dbReference>
<protein>
    <recommendedName>
        <fullName evidence="2">YbhB/YbcL family Raf kinase inhibitor-like protein</fullName>
    </recommendedName>
</protein>